<dbReference type="PROSITE" id="PS50181">
    <property type="entry name" value="FBOX"/>
    <property type="match status" value="1"/>
</dbReference>
<dbReference type="Pfam" id="PF12937">
    <property type="entry name" value="F-box-like"/>
    <property type="match status" value="1"/>
</dbReference>
<dbReference type="SUPFAM" id="SSF81383">
    <property type="entry name" value="F-box domain"/>
    <property type="match status" value="1"/>
</dbReference>
<feature type="domain" description="F-box" evidence="1">
    <location>
        <begin position="27"/>
        <end position="74"/>
    </location>
</feature>
<organism evidence="2 3">
    <name type="scientific">Exidia glandulosa HHB12029</name>
    <dbReference type="NCBI Taxonomy" id="1314781"/>
    <lineage>
        <taxon>Eukaryota</taxon>
        <taxon>Fungi</taxon>
        <taxon>Dikarya</taxon>
        <taxon>Basidiomycota</taxon>
        <taxon>Agaricomycotina</taxon>
        <taxon>Agaricomycetes</taxon>
        <taxon>Auriculariales</taxon>
        <taxon>Exidiaceae</taxon>
        <taxon>Exidia</taxon>
    </lineage>
</organism>
<accession>A0A165DZH0</accession>
<dbReference type="Proteomes" id="UP000077266">
    <property type="component" value="Unassembled WGS sequence"/>
</dbReference>
<dbReference type="AlphaFoldDB" id="A0A165DZH0"/>
<dbReference type="EMBL" id="KV426178">
    <property type="protein sequence ID" value="KZV85745.1"/>
    <property type="molecule type" value="Genomic_DNA"/>
</dbReference>
<sequence>MASVRRVIEDAVSKAVAEELQVRNGLLAAHASLPTDIWSYIWRFLPMTSLVTASHVCSAWRLQLLGLPTLWTRLELTAGERPHLNTAGATARMAALTSRSGTLPLTLAIYDEDPDDATWQQIHVLKPYLGRLLNLEFVVPNAVGIVMRFLLSLDCQSSLRSLVVVHPLFTGFTRRLSRQWRRPHQGLLVKLPALVHLELGYTLEFLPTAFSYYLRTLQTTCTTLVHLALVLIACPQLEDIDVRVVGPPHEGVWSISPHTLIFLEPEPGSGTIYRDVQRSTARIHTVRLSGIHAVSESGLLELFPPSQSARRSYSLHFRENSISSVFHVFNDLKDPAQSVEVSFITPIAAGSWEHEIMVVSATRRDDMHREIALPFSSGARTMMDAWDAGLSQLHVAELVLSESLWEHAREQRITLPSIESVTLLIDSDPHALELYALMEKESCPCVWPALRTFRLVGKKDLKVRLAVETVFGLFRNLRLPRPLGTLYVEGITFIGDVKAIHSMEQVEKVVYV</sequence>
<name>A0A165DZH0_EXIGL</name>
<reference evidence="2 3" key="1">
    <citation type="journal article" date="2016" name="Mol. Biol. Evol.">
        <title>Comparative Genomics of Early-Diverging Mushroom-Forming Fungi Provides Insights into the Origins of Lignocellulose Decay Capabilities.</title>
        <authorList>
            <person name="Nagy L.G."/>
            <person name="Riley R."/>
            <person name="Tritt A."/>
            <person name="Adam C."/>
            <person name="Daum C."/>
            <person name="Floudas D."/>
            <person name="Sun H."/>
            <person name="Yadav J.S."/>
            <person name="Pangilinan J."/>
            <person name="Larsson K.H."/>
            <person name="Matsuura K."/>
            <person name="Barry K."/>
            <person name="Labutti K."/>
            <person name="Kuo R."/>
            <person name="Ohm R.A."/>
            <person name="Bhattacharya S.S."/>
            <person name="Shirouzu T."/>
            <person name="Yoshinaga Y."/>
            <person name="Martin F.M."/>
            <person name="Grigoriev I.V."/>
            <person name="Hibbett D.S."/>
        </authorList>
    </citation>
    <scope>NUCLEOTIDE SEQUENCE [LARGE SCALE GENOMIC DNA]</scope>
    <source>
        <strain evidence="2 3">HHB12029</strain>
    </source>
</reference>
<dbReference type="Gene3D" id="1.20.1280.50">
    <property type="match status" value="1"/>
</dbReference>
<evidence type="ECO:0000313" key="2">
    <source>
        <dbReference type="EMBL" id="KZV85745.1"/>
    </source>
</evidence>
<protein>
    <recommendedName>
        <fullName evidence="1">F-box domain-containing protein</fullName>
    </recommendedName>
</protein>
<keyword evidence="3" id="KW-1185">Reference proteome</keyword>
<dbReference type="InParanoid" id="A0A165DZH0"/>
<dbReference type="InterPro" id="IPR036047">
    <property type="entry name" value="F-box-like_dom_sf"/>
</dbReference>
<gene>
    <name evidence="2" type="ORF">EXIGLDRAFT_753153</name>
</gene>
<dbReference type="InterPro" id="IPR001810">
    <property type="entry name" value="F-box_dom"/>
</dbReference>
<evidence type="ECO:0000313" key="3">
    <source>
        <dbReference type="Proteomes" id="UP000077266"/>
    </source>
</evidence>
<evidence type="ECO:0000259" key="1">
    <source>
        <dbReference type="PROSITE" id="PS50181"/>
    </source>
</evidence>
<proteinExistence type="predicted"/>
<dbReference type="OrthoDB" id="10257471at2759"/>